<dbReference type="Proteomes" id="UP000247515">
    <property type="component" value="Unassembled WGS sequence"/>
</dbReference>
<reference evidence="2 3" key="1">
    <citation type="submission" date="2016-10" db="EMBL/GenBank/DDBJ databases">
        <authorList>
            <person name="Varghese N."/>
            <person name="Submissions S."/>
        </authorList>
    </citation>
    <scope>NUCLEOTIDE SEQUENCE [LARGE SCALE GENOMIC DNA]</scope>
    <source>
        <strain evidence="2 3">LMG 22274</strain>
    </source>
</reference>
<name>A0A1A5XM53_9BURK</name>
<dbReference type="EMBL" id="QJJV01000003">
    <property type="protein sequence ID" value="PXX19371.1"/>
    <property type="molecule type" value="Genomic_DNA"/>
</dbReference>
<dbReference type="EMBL" id="FNZM01000018">
    <property type="protein sequence ID" value="SEK10039.1"/>
    <property type="molecule type" value="Genomic_DNA"/>
</dbReference>
<protein>
    <submittedName>
        <fullName evidence="2">Uncharacterized protein</fullName>
    </submittedName>
</protein>
<gene>
    <name evidence="1" type="ORF">C7400_103362</name>
    <name evidence="2" type="ORF">SAMN05216550_118115</name>
</gene>
<evidence type="ECO:0000313" key="3">
    <source>
        <dbReference type="Proteomes" id="UP000183529"/>
    </source>
</evidence>
<dbReference type="RefSeq" id="WP_065057815.1">
    <property type="nucleotide sequence ID" value="NZ_CADFGN010000004.1"/>
</dbReference>
<evidence type="ECO:0000313" key="2">
    <source>
        <dbReference type="EMBL" id="SEK10039.1"/>
    </source>
</evidence>
<comment type="caution">
    <text evidence="2">The sequence shown here is derived from an EMBL/GenBank/DDBJ whole genome shotgun (WGS) entry which is preliminary data.</text>
</comment>
<sequence>MAEDITAVLRKISSADLSADGEFLLIHDGNATAALHRSVFNDLLVALPNAMEKIQRIEKTPAPSFTVMHARGCEIGRLDGTRHLVIRFRLSMTAGLSFAVPCEQIPGIVEALESAADHEAALSRSTWLQ</sequence>
<accession>A0A1A5XM53</accession>
<dbReference type="Proteomes" id="UP000183529">
    <property type="component" value="Unassembled WGS sequence"/>
</dbReference>
<evidence type="ECO:0000313" key="4">
    <source>
        <dbReference type="Proteomes" id="UP000247515"/>
    </source>
</evidence>
<evidence type="ECO:0000313" key="1">
    <source>
        <dbReference type="EMBL" id="PXX19371.1"/>
    </source>
</evidence>
<organism evidence="2 3">
    <name type="scientific">Paraburkholderia tropica</name>
    <dbReference type="NCBI Taxonomy" id="92647"/>
    <lineage>
        <taxon>Bacteria</taxon>
        <taxon>Pseudomonadati</taxon>
        <taxon>Pseudomonadota</taxon>
        <taxon>Betaproteobacteria</taxon>
        <taxon>Burkholderiales</taxon>
        <taxon>Burkholderiaceae</taxon>
        <taxon>Paraburkholderia</taxon>
    </lineage>
</organism>
<reference evidence="1 4" key="2">
    <citation type="submission" date="2018-05" db="EMBL/GenBank/DDBJ databases">
        <title>Genomic Encyclopedia of Type Strains, Phase IV (KMG-V): Genome sequencing to study the core and pangenomes of soil and plant-associated prokaryotes.</title>
        <authorList>
            <person name="Whitman W."/>
        </authorList>
    </citation>
    <scope>NUCLEOTIDE SEQUENCE [LARGE SCALE GENOMIC DNA]</scope>
    <source>
        <strain evidence="1 4">SIr-6563</strain>
    </source>
</reference>
<dbReference type="GeneID" id="61307396"/>
<dbReference type="AlphaFoldDB" id="A0A1A5XM53"/>
<keyword evidence="4" id="KW-1185">Reference proteome</keyword>
<proteinExistence type="predicted"/>
<dbReference type="OrthoDB" id="9004154at2"/>